<protein>
    <recommendedName>
        <fullName evidence="3">Beta-barrel assembly-enhancing protease</fullName>
    </recommendedName>
</protein>
<dbReference type="EMBL" id="SNRY01004534">
    <property type="protein sequence ID" value="KAA6317402.1"/>
    <property type="molecule type" value="Genomic_DNA"/>
</dbReference>
<dbReference type="PANTHER" id="PTHR44117">
    <property type="entry name" value="INTRAFLAGELLAR TRANSPORT PROTEIN 88 HOMOLOG"/>
    <property type="match status" value="1"/>
</dbReference>
<dbReference type="GO" id="GO:0005814">
    <property type="term" value="C:centriole"/>
    <property type="evidence" value="ECO:0007669"/>
    <property type="project" value="TreeGrafter"/>
</dbReference>
<dbReference type="PROSITE" id="PS50005">
    <property type="entry name" value="TPR"/>
    <property type="match status" value="2"/>
</dbReference>
<dbReference type="GO" id="GO:0042073">
    <property type="term" value="P:intraciliary transport"/>
    <property type="evidence" value="ECO:0007669"/>
    <property type="project" value="TreeGrafter"/>
</dbReference>
<dbReference type="GO" id="GO:0036064">
    <property type="term" value="C:ciliary basal body"/>
    <property type="evidence" value="ECO:0007669"/>
    <property type="project" value="TreeGrafter"/>
</dbReference>
<dbReference type="PANTHER" id="PTHR44117:SF1">
    <property type="entry name" value="INTRAFLAGELLAR TRANSPORT PROTEIN 88 HOMOLOG"/>
    <property type="match status" value="1"/>
</dbReference>
<dbReference type="GO" id="GO:0097546">
    <property type="term" value="C:ciliary base"/>
    <property type="evidence" value="ECO:0007669"/>
    <property type="project" value="TreeGrafter"/>
</dbReference>
<sequence length="435" mass="51553">MRYTKFDMEEPDEERDDRNPDWQDVLEQSGLGDKIRKITELQMEGADIYMGTFAGLKSYSFFRNISNWFYPFDRQHSDVVKEIDAQKGNAIMDMIFQTTFFCDSDKYSLCFTMANIPLAQRESMMSQLNTTRQDMDELNKKRDALIPEERAKLPESFCSQYLRNLYRFFKLHPYKHEFRDVFNERIELHKYSVLADILNKPEHLMQIAGYYFHKGYPVEAAEIYTDIVTQTGGNAELFQKIGYCKQKEKKYVEAIDAYLKADMFQPDNLWTNRRLATCYRMTQSFEKALKYYQKVEAVQPEEPNLLFYIGSCFAGLERYPEALHHFYQLDLQDSNNLRTWRAISWCSFVAGKYEQAEKYYRKILEDKPLASDYLNAGHVAWSMKQMERVIELYSNALELCGSKEKFIELFHQDYSTLIKQGIHEDDIWLMPDLLG</sequence>
<dbReference type="Pfam" id="PF13432">
    <property type="entry name" value="TPR_16"/>
    <property type="match status" value="1"/>
</dbReference>
<proteinExistence type="predicted"/>
<evidence type="ECO:0000313" key="2">
    <source>
        <dbReference type="EMBL" id="KAA6317402.1"/>
    </source>
</evidence>
<feature type="region of interest" description="Disordered" evidence="1">
    <location>
        <begin position="1"/>
        <end position="24"/>
    </location>
</feature>
<dbReference type="GO" id="GO:1905515">
    <property type="term" value="P:non-motile cilium assembly"/>
    <property type="evidence" value="ECO:0007669"/>
    <property type="project" value="TreeGrafter"/>
</dbReference>
<accession>A0A5J4Q746</accession>
<evidence type="ECO:0000256" key="1">
    <source>
        <dbReference type="SAM" id="MobiDB-lite"/>
    </source>
</evidence>
<dbReference type="AlphaFoldDB" id="A0A5J4Q746"/>
<evidence type="ECO:0008006" key="3">
    <source>
        <dbReference type="Google" id="ProtNLM"/>
    </source>
</evidence>
<dbReference type="GO" id="GO:0097730">
    <property type="term" value="C:non-motile cilium"/>
    <property type="evidence" value="ECO:0007669"/>
    <property type="project" value="TreeGrafter"/>
</dbReference>
<comment type="caution">
    <text evidence="2">The sequence shown here is derived from an EMBL/GenBank/DDBJ whole genome shotgun (WGS) entry which is preliminary data.</text>
</comment>
<dbReference type="InterPro" id="IPR011990">
    <property type="entry name" value="TPR-like_helical_dom_sf"/>
</dbReference>
<dbReference type="SMART" id="SM00028">
    <property type="entry name" value="TPR"/>
    <property type="match status" value="4"/>
</dbReference>
<name>A0A5J4Q746_9ZZZZ</name>
<dbReference type="InterPro" id="IPR019734">
    <property type="entry name" value="TPR_rpt"/>
</dbReference>
<dbReference type="SUPFAM" id="SSF48452">
    <property type="entry name" value="TPR-like"/>
    <property type="match status" value="1"/>
</dbReference>
<reference evidence="2" key="1">
    <citation type="submission" date="2019-03" db="EMBL/GenBank/DDBJ databases">
        <title>Single cell metagenomics reveals metabolic interactions within the superorganism composed of flagellate Streblomastix strix and complex community of Bacteroidetes bacteria on its surface.</title>
        <authorList>
            <person name="Treitli S.C."/>
            <person name="Kolisko M."/>
            <person name="Husnik F."/>
            <person name="Keeling P."/>
            <person name="Hampl V."/>
        </authorList>
    </citation>
    <scope>NUCLEOTIDE SEQUENCE</scope>
    <source>
        <strain evidence="2">STM</strain>
    </source>
</reference>
<organism evidence="2">
    <name type="scientific">termite gut metagenome</name>
    <dbReference type="NCBI Taxonomy" id="433724"/>
    <lineage>
        <taxon>unclassified sequences</taxon>
        <taxon>metagenomes</taxon>
        <taxon>organismal metagenomes</taxon>
    </lineage>
</organism>
<dbReference type="GO" id="GO:0019894">
    <property type="term" value="F:kinesin binding"/>
    <property type="evidence" value="ECO:0007669"/>
    <property type="project" value="TreeGrafter"/>
</dbReference>
<gene>
    <name evidence="2" type="ORF">EZS27_032436</name>
</gene>
<dbReference type="Gene3D" id="1.25.40.10">
    <property type="entry name" value="Tetratricopeptide repeat domain"/>
    <property type="match status" value="1"/>
</dbReference>